<dbReference type="GO" id="GO:0022857">
    <property type="term" value="F:transmembrane transporter activity"/>
    <property type="evidence" value="ECO:0007669"/>
    <property type="project" value="InterPro"/>
</dbReference>
<dbReference type="PANTHER" id="PTHR31218">
    <property type="entry name" value="WAT1-RELATED PROTEIN"/>
    <property type="match status" value="1"/>
</dbReference>
<dbReference type="Pfam" id="PF00892">
    <property type="entry name" value="EamA"/>
    <property type="match status" value="2"/>
</dbReference>
<feature type="transmembrane region" description="Helical" evidence="6">
    <location>
        <begin position="141"/>
        <end position="159"/>
    </location>
</feature>
<reference evidence="8 9" key="1">
    <citation type="submission" date="2021-07" db="EMBL/GenBank/DDBJ databases">
        <title>The Aristolochia fimbriata genome: insights into angiosperm evolution, floral development and chemical biosynthesis.</title>
        <authorList>
            <person name="Jiao Y."/>
        </authorList>
    </citation>
    <scope>NUCLEOTIDE SEQUENCE [LARGE SCALE GENOMIC DNA]</scope>
    <source>
        <strain evidence="8">IBCAS-2021</strain>
        <tissue evidence="8">Leaf</tissue>
    </source>
</reference>
<evidence type="ECO:0000256" key="2">
    <source>
        <dbReference type="ARBA" id="ARBA00007635"/>
    </source>
</evidence>
<feature type="transmembrane region" description="Helical" evidence="6">
    <location>
        <begin position="218"/>
        <end position="239"/>
    </location>
</feature>
<evidence type="ECO:0000313" key="9">
    <source>
        <dbReference type="Proteomes" id="UP000825729"/>
    </source>
</evidence>
<organism evidence="8 9">
    <name type="scientific">Aristolochia fimbriata</name>
    <name type="common">White veined hardy Dutchman's pipe vine</name>
    <dbReference type="NCBI Taxonomy" id="158543"/>
    <lineage>
        <taxon>Eukaryota</taxon>
        <taxon>Viridiplantae</taxon>
        <taxon>Streptophyta</taxon>
        <taxon>Embryophyta</taxon>
        <taxon>Tracheophyta</taxon>
        <taxon>Spermatophyta</taxon>
        <taxon>Magnoliopsida</taxon>
        <taxon>Magnoliidae</taxon>
        <taxon>Piperales</taxon>
        <taxon>Aristolochiaceae</taxon>
        <taxon>Aristolochia</taxon>
    </lineage>
</organism>
<keyword evidence="3 6" id="KW-0812">Transmembrane</keyword>
<dbReference type="SUPFAM" id="SSF103481">
    <property type="entry name" value="Multidrug resistance efflux transporter EmrE"/>
    <property type="match status" value="2"/>
</dbReference>
<dbReference type="InterPro" id="IPR037185">
    <property type="entry name" value="EmrE-like"/>
</dbReference>
<keyword evidence="9" id="KW-1185">Reference proteome</keyword>
<protein>
    <recommendedName>
        <fullName evidence="6">WAT1-related protein</fullName>
    </recommendedName>
</protein>
<feature type="transmembrane region" description="Helical" evidence="6">
    <location>
        <begin position="78"/>
        <end position="97"/>
    </location>
</feature>
<evidence type="ECO:0000256" key="6">
    <source>
        <dbReference type="RuleBase" id="RU363077"/>
    </source>
</evidence>
<feature type="transmembrane region" description="Helical" evidence="6">
    <location>
        <begin position="254"/>
        <end position="275"/>
    </location>
</feature>
<evidence type="ECO:0000256" key="4">
    <source>
        <dbReference type="ARBA" id="ARBA00022989"/>
    </source>
</evidence>
<feature type="domain" description="EamA" evidence="7">
    <location>
        <begin position="17"/>
        <end position="157"/>
    </location>
</feature>
<evidence type="ECO:0000256" key="1">
    <source>
        <dbReference type="ARBA" id="ARBA00004141"/>
    </source>
</evidence>
<name>A0AAV7F765_ARIFI</name>
<feature type="transmembrane region" description="Helical" evidence="6">
    <location>
        <begin position="309"/>
        <end position="326"/>
    </location>
</feature>
<accession>A0AAV7F765</accession>
<keyword evidence="5 6" id="KW-0472">Membrane</keyword>
<comment type="similarity">
    <text evidence="2 6">Belongs to the drug/metabolite transporter (DMT) superfamily. Plant drug/metabolite exporter (P-DME) (TC 2.A.7.4) family.</text>
</comment>
<comment type="subcellular location">
    <subcellularLocation>
        <location evidence="1 6">Membrane</location>
        <topology evidence="1 6">Multi-pass membrane protein</topology>
    </subcellularLocation>
</comment>
<dbReference type="GO" id="GO:0016020">
    <property type="term" value="C:membrane"/>
    <property type="evidence" value="ECO:0007669"/>
    <property type="project" value="UniProtKB-SubCell"/>
</dbReference>
<evidence type="ECO:0000313" key="8">
    <source>
        <dbReference type="EMBL" id="KAG9455403.1"/>
    </source>
</evidence>
<feature type="transmembrane region" description="Helical" evidence="6">
    <location>
        <begin position="17"/>
        <end position="38"/>
    </location>
</feature>
<dbReference type="AlphaFoldDB" id="A0AAV7F765"/>
<feature type="transmembrane region" description="Helical" evidence="6">
    <location>
        <begin position="186"/>
        <end position="206"/>
    </location>
</feature>
<keyword evidence="4 6" id="KW-1133">Transmembrane helix</keyword>
<comment type="caution">
    <text evidence="8">The sequence shown here is derived from an EMBL/GenBank/DDBJ whole genome shotgun (WGS) entry which is preliminary data.</text>
</comment>
<proteinExistence type="inferred from homology"/>
<evidence type="ECO:0000256" key="5">
    <source>
        <dbReference type="ARBA" id="ARBA00023136"/>
    </source>
</evidence>
<sequence>MADHETMMSKCSEGKPVVAMVAVEVAFAIVNVLIKRVLDEGMPALVFITYRFIAAAIFLAPIAHLLERKTRPKLTLRILCHIFFSALFGGTLTQYFFLLGLEFTTATFTCAFINMVPVATFLMALPFGLETANLKSKAGRAKVAGTVVSVSGAMLLTLYKGVALSNTRSHSHSHSREVQQILRHRWTIGTIALVGACLSWSSWFLIQAKIGKSYPTPYSSTALMSLLSAIQSGILGLALDRSIGMWGLKGKLEILTVLYSGIVGSGLCYVVMSWCVKRRGPVFTAAFSPLIQIVVAIIEVSILHESLRLGSVLGSLVVIVGLYILLWGKTMETKSSVTKQLHEIHEEGDEAQWQIQQQQQQQP</sequence>
<feature type="domain" description="EamA" evidence="7">
    <location>
        <begin position="188"/>
        <end position="326"/>
    </location>
</feature>
<feature type="transmembrane region" description="Helical" evidence="6">
    <location>
        <begin position="103"/>
        <end position="129"/>
    </location>
</feature>
<dbReference type="Proteomes" id="UP000825729">
    <property type="component" value="Unassembled WGS sequence"/>
</dbReference>
<dbReference type="InterPro" id="IPR030184">
    <property type="entry name" value="WAT1-related"/>
</dbReference>
<evidence type="ECO:0000256" key="3">
    <source>
        <dbReference type="ARBA" id="ARBA00022692"/>
    </source>
</evidence>
<evidence type="ECO:0000259" key="7">
    <source>
        <dbReference type="Pfam" id="PF00892"/>
    </source>
</evidence>
<feature type="transmembrane region" description="Helical" evidence="6">
    <location>
        <begin position="44"/>
        <end position="66"/>
    </location>
</feature>
<feature type="transmembrane region" description="Helical" evidence="6">
    <location>
        <begin position="282"/>
        <end position="303"/>
    </location>
</feature>
<dbReference type="InterPro" id="IPR000620">
    <property type="entry name" value="EamA_dom"/>
</dbReference>
<gene>
    <name evidence="8" type="ORF">H6P81_008307</name>
</gene>
<dbReference type="EMBL" id="JAINDJ010000003">
    <property type="protein sequence ID" value="KAG9455403.1"/>
    <property type="molecule type" value="Genomic_DNA"/>
</dbReference>